<accession>A0AB34GT58</accession>
<sequence>MEVRGGPAERSRGRSRPAPRSANRSTRSAAGRGCGDAGAASLPAGPPPSAAAGPRRAELPPAWEPGPAPGPQEGFLGGTRGPGRGAAERAAPGARAGEGARRPLTRGRPDLGLRFRLAGSSGARLADPRRPRRRRVGGGRRAAEGGPAAAPAGPCTAVPTAGGRRASSRLPLNRRGGRGAQQTRFPRGAHAQAAPAPGSALSPALPPSLLPPLSPKDPSQRLSLRSSRNPSPSLHQKAEKESGGWNAPCAGGLSPPAAPSPAQQLLCGDGDQGTGTKEEKGEGGRERKEDLADLKNNVFHYALGWKNLSSP</sequence>
<protein>
    <submittedName>
        <fullName evidence="2">Uncharacterized protein</fullName>
    </submittedName>
</protein>
<organism evidence="2 3">
    <name type="scientific">Eschrichtius robustus</name>
    <name type="common">California gray whale</name>
    <name type="synonym">Eschrichtius gibbosus</name>
    <dbReference type="NCBI Taxonomy" id="9764"/>
    <lineage>
        <taxon>Eukaryota</taxon>
        <taxon>Metazoa</taxon>
        <taxon>Chordata</taxon>
        <taxon>Craniata</taxon>
        <taxon>Vertebrata</taxon>
        <taxon>Euteleostomi</taxon>
        <taxon>Mammalia</taxon>
        <taxon>Eutheria</taxon>
        <taxon>Laurasiatheria</taxon>
        <taxon>Artiodactyla</taxon>
        <taxon>Whippomorpha</taxon>
        <taxon>Cetacea</taxon>
        <taxon>Mysticeti</taxon>
        <taxon>Eschrichtiidae</taxon>
        <taxon>Eschrichtius</taxon>
    </lineage>
</organism>
<feature type="region of interest" description="Disordered" evidence="1">
    <location>
        <begin position="1"/>
        <end position="291"/>
    </location>
</feature>
<gene>
    <name evidence="2" type="ORF">J1605_010819</name>
</gene>
<evidence type="ECO:0000256" key="1">
    <source>
        <dbReference type="SAM" id="MobiDB-lite"/>
    </source>
</evidence>
<keyword evidence="3" id="KW-1185">Reference proteome</keyword>
<feature type="compositionally biased region" description="Basic and acidic residues" evidence="1">
    <location>
        <begin position="276"/>
        <end position="291"/>
    </location>
</feature>
<dbReference type="Proteomes" id="UP001159641">
    <property type="component" value="Unassembled WGS sequence"/>
</dbReference>
<proteinExistence type="predicted"/>
<evidence type="ECO:0000313" key="2">
    <source>
        <dbReference type="EMBL" id="KAJ8781835.1"/>
    </source>
</evidence>
<dbReference type="EMBL" id="JAIQCJ010002139">
    <property type="protein sequence ID" value="KAJ8781835.1"/>
    <property type="molecule type" value="Genomic_DNA"/>
</dbReference>
<feature type="compositionally biased region" description="Gly residues" evidence="1">
    <location>
        <begin position="75"/>
        <end position="84"/>
    </location>
</feature>
<feature type="compositionally biased region" description="Low complexity" evidence="1">
    <location>
        <begin position="193"/>
        <end position="203"/>
    </location>
</feature>
<feature type="compositionally biased region" description="Pro residues" evidence="1">
    <location>
        <begin position="204"/>
        <end position="215"/>
    </location>
</feature>
<evidence type="ECO:0000313" key="3">
    <source>
        <dbReference type="Proteomes" id="UP001159641"/>
    </source>
</evidence>
<feature type="compositionally biased region" description="Low complexity" evidence="1">
    <location>
        <begin position="247"/>
        <end position="267"/>
    </location>
</feature>
<dbReference type="AlphaFoldDB" id="A0AB34GT58"/>
<feature type="compositionally biased region" description="Basic and acidic residues" evidence="1">
    <location>
        <begin position="1"/>
        <end position="12"/>
    </location>
</feature>
<feature type="compositionally biased region" description="Low complexity" evidence="1">
    <location>
        <begin position="216"/>
        <end position="234"/>
    </location>
</feature>
<name>A0AB34GT58_ESCRO</name>
<reference evidence="2 3" key="1">
    <citation type="submission" date="2022-11" db="EMBL/GenBank/DDBJ databases">
        <title>Whole genome sequence of Eschrichtius robustus ER-17-0199.</title>
        <authorList>
            <person name="Bruniche-Olsen A."/>
            <person name="Black A.N."/>
            <person name="Fields C.J."/>
            <person name="Walden K."/>
            <person name="Dewoody J.A."/>
        </authorList>
    </citation>
    <scope>NUCLEOTIDE SEQUENCE [LARGE SCALE GENOMIC DNA]</scope>
    <source>
        <strain evidence="2">ER-17-0199</strain>
        <tissue evidence="2">Blubber</tissue>
    </source>
</reference>
<comment type="caution">
    <text evidence="2">The sequence shown here is derived from an EMBL/GenBank/DDBJ whole genome shotgun (WGS) entry which is preliminary data.</text>
</comment>
<feature type="compositionally biased region" description="Low complexity" evidence="1">
    <location>
        <begin position="144"/>
        <end position="163"/>
    </location>
</feature>
<feature type="compositionally biased region" description="Low complexity" evidence="1">
    <location>
        <begin position="16"/>
        <end position="43"/>
    </location>
</feature>
<feature type="compositionally biased region" description="Low complexity" evidence="1">
    <location>
        <begin position="88"/>
        <end position="97"/>
    </location>
</feature>